<gene>
    <name evidence="1" type="ORF">SDC9_184225</name>
</gene>
<organism evidence="1">
    <name type="scientific">bioreactor metagenome</name>
    <dbReference type="NCBI Taxonomy" id="1076179"/>
    <lineage>
        <taxon>unclassified sequences</taxon>
        <taxon>metagenomes</taxon>
        <taxon>ecological metagenomes</taxon>
    </lineage>
</organism>
<comment type="caution">
    <text evidence="1">The sequence shown here is derived from an EMBL/GenBank/DDBJ whole genome shotgun (WGS) entry which is preliminary data.</text>
</comment>
<evidence type="ECO:0000313" key="1">
    <source>
        <dbReference type="EMBL" id="MPN36715.1"/>
    </source>
</evidence>
<reference evidence="1" key="1">
    <citation type="submission" date="2019-08" db="EMBL/GenBank/DDBJ databases">
        <authorList>
            <person name="Kucharzyk K."/>
            <person name="Murdoch R.W."/>
            <person name="Higgins S."/>
            <person name="Loffler F."/>
        </authorList>
    </citation>
    <scope>NUCLEOTIDE SEQUENCE</scope>
</reference>
<accession>A0A645HCF5</accession>
<dbReference type="EMBL" id="VSSQ01090999">
    <property type="protein sequence ID" value="MPN36715.1"/>
    <property type="molecule type" value="Genomic_DNA"/>
</dbReference>
<protein>
    <submittedName>
        <fullName evidence="1">Uncharacterized protein</fullName>
    </submittedName>
</protein>
<dbReference type="AlphaFoldDB" id="A0A645HCF5"/>
<name>A0A645HCF5_9ZZZZ</name>
<proteinExistence type="predicted"/>
<sequence>MLDEILKKFHIGRLLSVDGYDVGIVFEIAPTAGDVIAGGGVDHSFVVGLKVLQAEQFCDVARGFEPVSGKCDRAESVEFKELAIVVGDVAVVAEDDDVFRVQEADELGELVCLYFERLFSAAGHEEYSTGSAVGKQQNRLTVFILDDFGQRARHLIVGGDY</sequence>